<sequence>MPVNVIPERLANFRVYLDGKQDLKGVADLELPSFESLKDTVKGAGIAGEYESPTLGHFGSMKLTLNWRTVEKALLILMKQQAQRLDCRGAFQDYDAGEGSYKIRAVRVVIQGPPISTKPGKYENGAATGGSSEVEVFYLKVTIDGEDLVEIDKFNFICKIGGVDYLKDIKTALGA</sequence>
<dbReference type="Pfam" id="PF04985">
    <property type="entry name" value="Phage_tube"/>
    <property type="match status" value="1"/>
</dbReference>
<dbReference type="STRING" id="349161.Dred_1213"/>
<proteinExistence type="predicted"/>
<evidence type="ECO:0000313" key="1">
    <source>
        <dbReference type="EMBL" id="ABO49747.1"/>
    </source>
</evidence>
<organism evidence="1 2">
    <name type="scientific">Desulforamulus reducens (strain ATCC BAA-1160 / DSM 100696 / MI-1)</name>
    <name type="common">Desulfotomaculum reducens</name>
    <dbReference type="NCBI Taxonomy" id="349161"/>
    <lineage>
        <taxon>Bacteria</taxon>
        <taxon>Bacillati</taxon>
        <taxon>Bacillota</taxon>
        <taxon>Clostridia</taxon>
        <taxon>Eubacteriales</taxon>
        <taxon>Peptococcaceae</taxon>
        <taxon>Desulforamulus</taxon>
    </lineage>
</organism>
<dbReference type="EMBL" id="CP000612">
    <property type="protein sequence ID" value="ABO49747.1"/>
    <property type="molecule type" value="Genomic_DNA"/>
</dbReference>
<keyword evidence="2" id="KW-1185">Reference proteome</keyword>
<dbReference type="eggNOG" id="COG3498">
    <property type="taxonomic scope" value="Bacteria"/>
</dbReference>
<reference evidence="1 2" key="1">
    <citation type="submission" date="2007-03" db="EMBL/GenBank/DDBJ databases">
        <title>Complete sequence of Desulfotomaculum reducens MI-1.</title>
        <authorList>
            <consortium name="US DOE Joint Genome Institute"/>
            <person name="Copeland A."/>
            <person name="Lucas S."/>
            <person name="Lapidus A."/>
            <person name="Barry K."/>
            <person name="Detter J.C."/>
            <person name="Glavina del Rio T."/>
            <person name="Hammon N."/>
            <person name="Israni S."/>
            <person name="Dalin E."/>
            <person name="Tice H."/>
            <person name="Pitluck S."/>
            <person name="Sims D."/>
            <person name="Brettin T."/>
            <person name="Bruce D."/>
            <person name="Han C."/>
            <person name="Tapia R."/>
            <person name="Schmutz J."/>
            <person name="Larimer F."/>
            <person name="Land M."/>
            <person name="Hauser L."/>
            <person name="Kyrpides N."/>
            <person name="Kim E."/>
            <person name="Tebo B.M."/>
            <person name="Richardson P."/>
        </authorList>
    </citation>
    <scope>NUCLEOTIDE SEQUENCE [LARGE SCALE GENOMIC DNA]</scope>
    <source>
        <strain evidence="1 2">MI-1</strain>
    </source>
</reference>
<protein>
    <submittedName>
        <fullName evidence="1">Phage major tail tube protein</fullName>
    </submittedName>
</protein>
<evidence type="ECO:0000313" key="2">
    <source>
        <dbReference type="Proteomes" id="UP000001556"/>
    </source>
</evidence>
<name>A4J3U4_DESRM</name>
<dbReference type="HOGENOM" id="CLU_130297_0_0_9"/>
<dbReference type="AlphaFoldDB" id="A4J3U4"/>
<dbReference type="Proteomes" id="UP000001556">
    <property type="component" value="Chromosome"/>
</dbReference>
<gene>
    <name evidence="1" type="ordered locus">Dred_1213</name>
</gene>
<dbReference type="RefSeq" id="WP_011877573.1">
    <property type="nucleotide sequence ID" value="NC_009253.1"/>
</dbReference>
<dbReference type="InterPro" id="IPR006498">
    <property type="entry name" value="Tail_tube"/>
</dbReference>
<dbReference type="KEGG" id="drm:Dred_1213"/>
<accession>A4J3U4</accession>